<dbReference type="AlphaFoldDB" id="A0A0U3UIE1"/>
<proteinExistence type="predicted"/>
<accession>A0A0U3UIE1</accession>
<dbReference type="Pfam" id="PF06850">
    <property type="entry name" value="PHB_depo_C"/>
    <property type="match status" value="1"/>
</dbReference>
<dbReference type="Gene3D" id="3.40.50.1820">
    <property type="entry name" value="alpha/beta hydrolase"/>
    <property type="match status" value="1"/>
</dbReference>
<protein>
    <submittedName>
        <fullName evidence="2">Intracellular PHB depolymerase</fullName>
    </submittedName>
</protein>
<dbReference type="PIRSF" id="PIRSF020818">
    <property type="entry name" value="PHB_depoly_PhaZ"/>
    <property type="match status" value="1"/>
</dbReference>
<dbReference type="InterPro" id="IPR009656">
    <property type="entry name" value="PHB_depo_C"/>
</dbReference>
<dbReference type="SUPFAM" id="SSF53474">
    <property type="entry name" value="alpha/beta-Hydrolases"/>
    <property type="match status" value="1"/>
</dbReference>
<dbReference type="NCBIfam" id="TIGR01849">
    <property type="entry name" value="PHB_depoly_PhaZ"/>
    <property type="match status" value="1"/>
</dbReference>
<dbReference type="PANTHER" id="PTHR36837">
    <property type="entry name" value="POLY(3-HYDROXYALKANOATE) POLYMERASE SUBUNIT PHAC"/>
    <property type="match status" value="1"/>
</dbReference>
<dbReference type="EMBL" id="KT944274">
    <property type="protein sequence ID" value="ALV86751.1"/>
    <property type="molecule type" value="Genomic_DNA"/>
</dbReference>
<dbReference type="InterPro" id="IPR051321">
    <property type="entry name" value="PHA/PHB_synthase"/>
</dbReference>
<organism evidence="2">
    <name type="scientific">uncultured bacterium P2N8</name>
    <dbReference type="NCBI Taxonomy" id="1748285"/>
    <lineage>
        <taxon>Bacteria</taxon>
        <taxon>environmental samples</taxon>
    </lineage>
</organism>
<dbReference type="InterPro" id="IPR029058">
    <property type="entry name" value="AB_hydrolase_fold"/>
</dbReference>
<dbReference type="PANTHER" id="PTHR36837:SF4">
    <property type="entry name" value="BLR0908 PROTEIN"/>
    <property type="match status" value="1"/>
</dbReference>
<feature type="domain" description="PHB de-polymerase C-terminal" evidence="1">
    <location>
        <begin position="203"/>
        <end position="403"/>
    </location>
</feature>
<evidence type="ECO:0000313" key="2">
    <source>
        <dbReference type="EMBL" id="ALV86751.1"/>
    </source>
</evidence>
<evidence type="ECO:0000259" key="1">
    <source>
        <dbReference type="Pfam" id="PF06850"/>
    </source>
</evidence>
<gene>
    <name evidence="2" type="primary">phaZ</name>
</gene>
<dbReference type="InterPro" id="IPR010915">
    <property type="entry name" value="PHB_depoly_PhaZ"/>
</dbReference>
<reference evidence="2" key="1">
    <citation type="submission" date="2015-10" db="EMBL/GenBank/DDBJ databases">
        <title>Biosynthesis of SCL-MCL polyhydroxyalkanoates by metagenomic clones in Pseudomonas putida.</title>
        <authorList>
            <person name="Cheng J."/>
            <person name="Charles T.C."/>
        </authorList>
    </citation>
    <scope>NUCLEOTIDE SEQUENCE</scope>
</reference>
<name>A0A0U3UIE1_9BACT</name>
<sequence length="426" mass="47265">MLYHMREIAHAGLAPARAAADLTTRMLRHPDNPWRETAAARWLSASFELFDNVTRRYDKPEWGLHSTLIDGVEAPVTLEVIQREPFCDLLHFRRGAVRDDPRLLVVAPMSGHYATLLRDTVRALLPNHDVYITDWLDAAMVPLADGGFDLDDYIDYVIGFAHTLGPDTHVLAVCQPAVPVLAAVSVMAARKDPLAPSSMTLIGGPIDTRVSPTVPNDLAMNHPLDWFQNNLLATVPATFPGFGRRVYPGFMQLSGFISMNIQRHVDAHQDFFNYLVQGDGDSAQHHRDFYREYLAVMDTSAEFYLQTISTVFQDHALPRGVMHHRGELVDPGAIEHTALLTIEGGKDDISGPGQTEAAQSLCCNLPAARKLHYVQPEVGHYGTFSGRRWRDLIVPVIGEFIRSSAGERSAVKVPARRGTKKRAAPP</sequence>